<dbReference type="InterPro" id="IPR049251">
    <property type="entry name" value="DUF6884"/>
</dbReference>
<dbReference type="Pfam" id="PF21818">
    <property type="entry name" value="DUF6884"/>
    <property type="match status" value="1"/>
</dbReference>
<gene>
    <name evidence="2" type="ORF">KCV87_00875</name>
</gene>
<reference evidence="2" key="1">
    <citation type="submission" date="2021-04" db="EMBL/GenBank/DDBJ databases">
        <title>Genomic sequence of Actinosynnema pretiosum subsp. pretiosum ATCC 31280 (C-14919).</title>
        <authorList>
            <person name="Bai L."/>
            <person name="Wang X."/>
            <person name="Xiao Y."/>
        </authorList>
    </citation>
    <scope>NUCLEOTIDE SEQUENCE</scope>
    <source>
        <strain evidence="2">ATCC 31280</strain>
    </source>
</reference>
<sequence length="154" mass="17085">MTRTATALRPEEGLLLVSCCREKLVTTTPVPAFDIYQGALVPLLRDRLAPEHRARVRVLSAEHGVLAPTDPVGTYDHKLRSRHEAHQLSQRVAARLARDLEAPALRHVLVALEPLYQAAAQCLHRYAPPLTLTLLPNPSDWPGTAAVLNEWGWL</sequence>
<protein>
    <submittedName>
        <fullName evidence="2">Permease</fullName>
    </submittedName>
</protein>
<name>A0AA45L7H5_9PSEU</name>
<dbReference type="Proteomes" id="UP000677152">
    <property type="component" value="Chromosome"/>
</dbReference>
<proteinExistence type="predicted"/>
<dbReference type="EMBL" id="CP073249">
    <property type="protein sequence ID" value="QUF04732.1"/>
    <property type="molecule type" value="Genomic_DNA"/>
</dbReference>
<feature type="domain" description="DUF6884" evidence="1">
    <location>
        <begin position="15"/>
        <end position="109"/>
    </location>
</feature>
<organism evidence="2 3">
    <name type="scientific">Actinosynnema pretiosum subsp. pretiosum</name>
    <dbReference type="NCBI Taxonomy" id="103721"/>
    <lineage>
        <taxon>Bacteria</taxon>
        <taxon>Bacillati</taxon>
        <taxon>Actinomycetota</taxon>
        <taxon>Actinomycetes</taxon>
        <taxon>Pseudonocardiales</taxon>
        <taxon>Pseudonocardiaceae</taxon>
        <taxon>Actinosynnema</taxon>
    </lineage>
</organism>
<evidence type="ECO:0000313" key="2">
    <source>
        <dbReference type="EMBL" id="QUF04732.1"/>
    </source>
</evidence>
<evidence type="ECO:0000313" key="3">
    <source>
        <dbReference type="Proteomes" id="UP000677152"/>
    </source>
</evidence>
<evidence type="ECO:0000259" key="1">
    <source>
        <dbReference type="Pfam" id="PF21818"/>
    </source>
</evidence>
<dbReference type="AlphaFoldDB" id="A0AA45L7H5"/>
<accession>A0AA45L7H5</accession>